<sequence length="382" mass="43567">MHTRRTMKLLKKPRHGPKYRSHSSTGFSCVARTLVVSRRALQAAIRRSRMPAQKVTPVHRTRPMVVNSDLPERLVKPEMEEVTLDAIHEVAWEFNTHGYRFSLETIRSAMGAGADPHLTAPVAQTMYAEPPSAILPKHLDVIMEEGALTTLPSHYLAIYPSIHSASSDPATRVRSNPGRVRDVQIWPGHASILVIYCTRLPSIPKSEPRYELVAGCNPEAPLTVVTLPVWHIPIPRTKQFALMMQYFYSYDWRQLAFNLIPMLPTPDLRDTDPVPQDLNAPSMHVWTIRHALRLTYVLTPQKVVELKDHVLGVYQNMLALGIADRKMWQVVCFSYDALRLVEDLRENKELLARLAPLPDPSRGVLQWRNGWLRFYPYAVARS</sequence>
<proteinExistence type="predicted"/>
<accession>A0A8K0XR94</accession>
<evidence type="ECO:0000313" key="2">
    <source>
        <dbReference type="EMBL" id="KAH8102134.1"/>
    </source>
</evidence>
<dbReference type="Proteomes" id="UP000813824">
    <property type="component" value="Unassembled WGS sequence"/>
</dbReference>
<reference evidence="2" key="1">
    <citation type="journal article" date="2021" name="New Phytol.">
        <title>Evolutionary innovations through gain and loss of genes in the ectomycorrhizal Boletales.</title>
        <authorList>
            <person name="Wu G."/>
            <person name="Miyauchi S."/>
            <person name="Morin E."/>
            <person name="Kuo A."/>
            <person name="Drula E."/>
            <person name="Varga T."/>
            <person name="Kohler A."/>
            <person name="Feng B."/>
            <person name="Cao Y."/>
            <person name="Lipzen A."/>
            <person name="Daum C."/>
            <person name="Hundley H."/>
            <person name="Pangilinan J."/>
            <person name="Johnson J."/>
            <person name="Barry K."/>
            <person name="LaButti K."/>
            <person name="Ng V."/>
            <person name="Ahrendt S."/>
            <person name="Min B."/>
            <person name="Choi I.G."/>
            <person name="Park H."/>
            <person name="Plett J.M."/>
            <person name="Magnuson J."/>
            <person name="Spatafora J.W."/>
            <person name="Nagy L.G."/>
            <person name="Henrissat B."/>
            <person name="Grigoriev I.V."/>
            <person name="Yang Z.L."/>
            <person name="Xu J."/>
            <person name="Martin F.M."/>
        </authorList>
    </citation>
    <scope>NUCLEOTIDE SEQUENCE</scope>
    <source>
        <strain evidence="2">KKN 215</strain>
    </source>
</reference>
<evidence type="ECO:0000256" key="1">
    <source>
        <dbReference type="SAM" id="MobiDB-lite"/>
    </source>
</evidence>
<keyword evidence="3" id="KW-1185">Reference proteome</keyword>
<gene>
    <name evidence="2" type="ORF">BXZ70DRAFT_55015</name>
</gene>
<dbReference type="OrthoDB" id="2570975at2759"/>
<evidence type="ECO:0000313" key="3">
    <source>
        <dbReference type="Proteomes" id="UP000813824"/>
    </source>
</evidence>
<feature type="compositionally biased region" description="Basic residues" evidence="1">
    <location>
        <begin position="1"/>
        <end position="21"/>
    </location>
</feature>
<comment type="caution">
    <text evidence="2">The sequence shown here is derived from an EMBL/GenBank/DDBJ whole genome shotgun (WGS) entry which is preliminary data.</text>
</comment>
<dbReference type="AlphaFoldDB" id="A0A8K0XR94"/>
<protein>
    <submittedName>
        <fullName evidence="2">Uncharacterized protein</fullName>
    </submittedName>
</protein>
<dbReference type="EMBL" id="JAEVFJ010000010">
    <property type="protein sequence ID" value="KAH8102134.1"/>
    <property type="molecule type" value="Genomic_DNA"/>
</dbReference>
<feature type="region of interest" description="Disordered" evidence="1">
    <location>
        <begin position="1"/>
        <end position="24"/>
    </location>
</feature>
<organism evidence="2 3">
    <name type="scientific">Cristinia sonorae</name>
    <dbReference type="NCBI Taxonomy" id="1940300"/>
    <lineage>
        <taxon>Eukaryota</taxon>
        <taxon>Fungi</taxon>
        <taxon>Dikarya</taxon>
        <taxon>Basidiomycota</taxon>
        <taxon>Agaricomycotina</taxon>
        <taxon>Agaricomycetes</taxon>
        <taxon>Agaricomycetidae</taxon>
        <taxon>Agaricales</taxon>
        <taxon>Pleurotineae</taxon>
        <taxon>Stephanosporaceae</taxon>
        <taxon>Cristinia</taxon>
    </lineage>
</organism>
<name>A0A8K0XR94_9AGAR</name>